<reference evidence="2 3" key="1">
    <citation type="submission" date="2015-09" db="EMBL/GenBank/DDBJ databases">
        <authorList>
            <consortium name="Swine Surveillance"/>
        </authorList>
    </citation>
    <scope>NUCLEOTIDE SEQUENCE [LARGE SCALE GENOMIC DNA]</scope>
    <source>
        <strain evidence="2 3">5120</strain>
    </source>
</reference>
<proteinExistence type="predicted"/>
<evidence type="ECO:0000259" key="1">
    <source>
        <dbReference type="Pfam" id="PF09369"/>
    </source>
</evidence>
<dbReference type="AlphaFoldDB" id="A0A0P1FUK3"/>
<dbReference type="EMBL" id="CYSC01000028">
    <property type="protein sequence ID" value="CUH72308.1"/>
    <property type="molecule type" value="Genomic_DNA"/>
</dbReference>
<evidence type="ECO:0000313" key="3">
    <source>
        <dbReference type="Proteomes" id="UP000051887"/>
    </source>
</evidence>
<evidence type="ECO:0000313" key="2">
    <source>
        <dbReference type="EMBL" id="CUH72308.1"/>
    </source>
</evidence>
<gene>
    <name evidence="2" type="ORF">TL5120_02104</name>
</gene>
<name>A0A0P1FUK3_9RHOB</name>
<dbReference type="Pfam" id="PF09369">
    <property type="entry name" value="MZB"/>
    <property type="match status" value="1"/>
</dbReference>
<feature type="domain" description="MrfA-like Zn-binding" evidence="1">
    <location>
        <begin position="458"/>
        <end position="555"/>
    </location>
</feature>
<accession>A0A0P1FUK3</accession>
<dbReference type="NCBIfam" id="NF038324">
    <property type="entry name" value="DrmB_fam"/>
    <property type="match status" value="1"/>
</dbReference>
<protein>
    <recommendedName>
        <fullName evidence="1">MrfA-like Zn-binding domain-containing protein</fullName>
    </recommendedName>
</protein>
<sequence length="591" mass="64884">MSKNVGSIRRSQIISTFGPGAIVDFRLPGSGALLSGVMQGLEAWEAYTKGGYKQDVVREPRLEVLLGVDHFRAPPVGTYQRDGQTKDRVLPIERFPDWLSCPECHVINRSGHWAPSRNGDSLHCGKCRGKPAVVPVRFVTICENGHLNDFPWTSWLTHEAGCSRPVLALKTVGAGIGGLLLTCKSCGADRSMAEAFSPNGIPKHKCGGGRPWLGGRETGCEAAPRITQRGASNVYFSIEQSAITLPDWKVPFREKIADFVDMLDYLDDDEDKMIDFIKKKILPNWDAPESAEEIALRFREMKEDNSGIEGDLRLDEFRMLLTDTSSSDESEMILLNRQQPVPATFSGMISWISSVERLREVRALTGFTRLRAQVGGKPDAVPLSRSDLSWLPAVAMHGEGVFLSLDLEAVSAWESRPEVVEHLALLIQTHMDTARAEGKQVDGAPSQLNARYMLIHTLAHALIARMSLDSGYSSSALRERLYVGPDMAGLLIYTSTPDADGTMGGLSRQARPARMEQLVLQALADHELCSADPLCYEGMARSGSNGNHAACHNCVFLPETSCEGIRPVSGRFQAFSGRQFHGMSSSMRLIL</sequence>
<dbReference type="InterPro" id="IPR047721">
    <property type="entry name" value="DrmB"/>
</dbReference>
<dbReference type="RefSeq" id="WP_058243512.1">
    <property type="nucleotide sequence ID" value="NZ_CYSC01000028.1"/>
</dbReference>
<dbReference type="InterPro" id="IPR018973">
    <property type="entry name" value="MZB"/>
</dbReference>
<dbReference type="Proteomes" id="UP000051887">
    <property type="component" value="Unassembled WGS sequence"/>
</dbReference>
<organism evidence="2 3">
    <name type="scientific">Thalassovita autumnalis</name>
    <dbReference type="NCBI Taxonomy" id="2072972"/>
    <lineage>
        <taxon>Bacteria</taxon>
        <taxon>Pseudomonadati</taxon>
        <taxon>Pseudomonadota</taxon>
        <taxon>Alphaproteobacteria</taxon>
        <taxon>Rhodobacterales</taxon>
        <taxon>Roseobacteraceae</taxon>
        <taxon>Thalassovita</taxon>
    </lineage>
</organism>